<evidence type="ECO:0000256" key="5">
    <source>
        <dbReference type="ARBA" id="ARBA00022691"/>
    </source>
</evidence>
<dbReference type="GO" id="GO:0019354">
    <property type="term" value="P:siroheme biosynthetic process"/>
    <property type="evidence" value="ECO:0007669"/>
    <property type="project" value="UniProtKB-UniPathway"/>
</dbReference>
<dbReference type="InterPro" id="IPR000878">
    <property type="entry name" value="4pyrrol_Mease"/>
</dbReference>
<dbReference type="InterPro" id="IPR012825">
    <property type="entry name" value="BluB"/>
</dbReference>
<dbReference type="CDD" id="cd11642">
    <property type="entry name" value="SUMT"/>
    <property type="match status" value="1"/>
</dbReference>
<dbReference type="InterPro" id="IPR014777">
    <property type="entry name" value="4pyrrole_Mease_sub1"/>
</dbReference>
<dbReference type="eggNOG" id="COG0778">
    <property type="taxonomic scope" value="Bacteria"/>
</dbReference>
<evidence type="ECO:0000256" key="7">
    <source>
        <dbReference type="ARBA" id="ARBA00025705"/>
    </source>
</evidence>
<dbReference type="InterPro" id="IPR029479">
    <property type="entry name" value="Nitroreductase"/>
</dbReference>
<feature type="domain" description="Nitroreductase" evidence="9">
    <location>
        <begin position="2"/>
        <end position="161"/>
    </location>
</feature>
<dbReference type="Pfam" id="PF00881">
    <property type="entry name" value="Nitroreductase"/>
    <property type="match status" value="1"/>
</dbReference>
<dbReference type="GO" id="GO:0016491">
    <property type="term" value="F:oxidoreductase activity"/>
    <property type="evidence" value="ECO:0007669"/>
    <property type="project" value="InterPro"/>
</dbReference>
<sequence length="467" mass="49616">MRRFKSDPVPDALIDRLLRLADLSPSVGNSQPWRIVNIKDSAVRAAVVENFESQRRKSAEAYSDERANLYNKLKLAGFDAAPVHLAVFCDHDAAQGHGLGRQTMPETLESSCACMVTTLWLAAREAGLGMGWVSIVDPAIISAMLGAPAHWKFIGYLLLGWPEEEHLDPELERLGWQPRTPFETRYSELGSSASAVGASESGQRAKMGTVTLVGAGPGDPDLLTVKALRALQSADAVLFDDLVAKPILACVRPGAQLIDVGKRGYRKSCKQPDINAEIIRLAREGLSVVRLKSGDPLIFGRAGEEISACQEAGVPISVVAGVTSAQGAAAGLKVALTHRDYARRLQFITAHDRRGHLPADIDWASVADVAATTVVYMPKRTLSELTEAAISHGLDPNTPAIAVANATRPDEQVFLSSVGKIAAELDAAHPDGPVLVMIGEALRHATTADAKEASTLASAIGGLPIAS</sequence>
<evidence type="ECO:0000256" key="6">
    <source>
        <dbReference type="ARBA" id="ARBA00023244"/>
    </source>
</evidence>
<evidence type="ECO:0000256" key="4">
    <source>
        <dbReference type="ARBA" id="ARBA00022679"/>
    </source>
</evidence>
<dbReference type="KEGG" id="hdn:Hden_2705"/>
<dbReference type="SUPFAM" id="SSF53790">
    <property type="entry name" value="Tetrapyrrole methylase"/>
    <property type="match status" value="1"/>
</dbReference>
<dbReference type="GO" id="GO:0004851">
    <property type="term" value="F:uroporphyrin-III C-methyltransferase activity"/>
    <property type="evidence" value="ECO:0007669"/>
    <property type="project" value="UniProtKB-EC"/>
</dbReference>
<evidence type="ECO:0000313" key="11">
    <source>
        <dbReference type="Proteomes" id="UP000002033"/>
    </source>
</evidence>
<dbReference type="Pfam" id="PF00590">
    <property type="entry name" value="TP_methylase"/>
    <property type="match status" value="1"/>
</dbReference>
<dbReference type="InterPro" id="IPR006366">
    <property type="entry name" value="CobA/CysG_C"/>
</dbReference>
<feature type="domain" description="Tetrapyrrole methylase" evidence="8">
    <location>
        <begin position="209"/>
        <end position="421"/>
    </location>
</feature>
<proteinExistence type="inferred from homology"/>
<dbReference type="Gene3D" id="3.30.950.10">
    <property type="entry name" value="Methyltransferase, Cobalt-precorrin-4 Transmethylase, Domain 2"/>
    <property type="match status" value="1"/>
</dbReference>
<dbReference type="PROSITE" id="PS00839">
    <property type="entry name" value="SUMT_1"/>
    <property type="match status" value="1"/>
</dbReference>
<dbReference type="InterPro" id="IPR000415">
    <property type="entry name" value="Nitroreductase-like"/>
</dbReference>
<dbReference type="HOGENOM" id="CLU_011276_12_0_5"/>
<dbReference type="AlphaFoldDB" id="D8JTV3"/>
<dbReference type="NCBIfam" id="NF004790">
    <property type="entry name" value="PRK06136.1"/>
    <property type="match status" value="1"/>
</dbReference>
<comment type="pathway">
    <text evidence="7">Porphyrin-containing compound metabolism; siroheme biosynthesis; precorrin-2 from uroporphyrinogen III: step 1/1.</text>
</comment>
<dbReference type="EMBL" id="CP002083">
    <property type="protein sequence ID" value="ADJ24501.1"/>
    <property type="molecule type" value="Genomic_DNA"/>
</dbReference>
<organism evidence="10 11">
    <name type="scientific">Hyphomicrobium denitrificans (strain ATCC 51888 / DSM 1869 / NCIMB 11706 / TK 0415)</name>
    <dbReference type="NCBI Taxonomy" id="582899"/>
    <lineage>
        <taxon>Bacteria</taxon>
        <taxon>Pseudomonadati</taxon>
        <taxon>Pseudomonadota</taxon>
        <taxon>Alphaproteobacteria</taxon>
        <taxon>Hyphomicrobiales</taxon>
        <taxon>Hyphomicrobiaceae</taxon>
        <taxon>Hyphomicrobium</taxon>
    </lineage>
</organism>
<evidence type="ECO:0000313" key="10">
    <source>
        <dbReference type="EMBL" id="ADJ24501.1"/>
    </source>
</evidence>
<dbReference type="InterPro" id="IPR035996">
    <property type="entry name" value="4pyrrol_Methylase_sf"/>
</dbReference>
<name>D8JTV3_HYPDA</name>
<dbReference type="GO" id="GO:0032259">
    <property type="term" value="P:methylation"/>
    <property type="evidence" value="ECO:0007669"/>
    <property type="project" value="UniProtKB-KW"/>
</dbReference>
<dbReference type="NCBIfam" id="TIGR01469">
    <property type="entry name" value="cobA_cysG_Cterm"/>
    <property type="match status" value="1"/>
</dbReference>
<dbReference type="EC" id="2.1.1.107" evidence="2"/>
<keyword evidence="5" id="KW-0949">S-adenosyl-L-methionine</keyword>
<dbReference type="Gene3D" id="3.40.1010.10">
    <property type="entry name" value="Cobalt-precorrin-4 Transmethylase, Domain 1"/>
    <property type="match status" value="1"/>
</dbReference>
<keyword evidence="11" id="KW-1185">Reference proteome</keyword>
<reference evidence="11" key="1">
    <citation type="journal article" date="2011" name="J. Bacteriol.">
        <title>Genome sequences of eight morphologically diverse alphaproteobacteria.</title>
        <authorList>
            <consortium name="US DOE Joint Genome Institute"/>
            <person name="Brown P.J."/>
            <person name="Kysela D.T."/>
            <person name="Buechlein A."/>
            <person name="Hemmerich C."/>
            <person name="Brun Y.V."/>
        </authorList>
    </citation>
    <scope>NUCLEOTIDE SEQUENCE [LARGE SCALE GENOMIC DNA]</scope>
    <source>
        <strain evidence="11">ATCC 51888 / DSM 1869 / NCIB 11706 / TK 0415</strain>
    </source>
</reference>
<evidence type="ECO:0000256" key="3">
    <source>
        <dbReference type="ARBA" id="ARBA00022603"/>
    </source>
</evidence>
<dbReference type="PANTHER" id="PTHR45790:SF3">
    <property type="entry name" value="S-ADENOSYL-L-METHIONINE-DEPENDENT UROPORPHYRINOGEN III METHYLTRANSFERASE, CHLOROPLASTIC"/>
    <property type="match status" value="1"/>
</dbReference>
<evidence type="ECO:0000259" key="9">
    <source>
        <dbReference type="Pfam" id="PF00881"/>
    </source>
</evidence>
<dbReference type="FunFam" id="3.40.1010.10:FF:000001">
    <property type="entry name" value="Siroheme synthase"/>
    <property type="match status" value="1"/>
</dbReference>
<gene>
    <name evidence="10" type="ordered locus">Hden_2705</name>
</gene>
<dbReference type="UniPathway" id="UPA00262">
    <property type="reaction ID" value="UER00211"/>
</dbReference>
<dbReference type="STRING" id="582899.Hden_2705"/>
<evidence type="ECO:0000256" key="2">
    <source>
        <dbReference type="ARBA" id="ARBA00012162"/>
    </source>
</evidence>
<dbReference type="InterPro" id="IPR003043">
    <property type="entry name" value="Uropor_MeTrfase_CS"/>
</dbReference>
<comment type="similarity">
    <text evidence="1">Belongs to the precorrin methyltransferase family.</text>
</comment>
<dbReference type="SUPFAM" id="SSF55469">
    <property type="entry name" value="FMN-dependent nitroreductase-like"/>
    <property type="match status" value="1"/>
</dbReference>
<evidence type="ECO:0000256" key="1">
    <source>
        <dbReference type="ARBA" id="ARBA00005879"/>
    </source>
</evidence>
<dbReference type="Proteomes" id="UP000002033">
    <property type="component" value="Chromosome"/>
</dbReference>
<dbReference type="Gene3D" id="3.40.109.10">
    <property type="entry name" value="NADH Oxidase"/>
    <property type="match status" value="1"/>
</dbReference>
<evidence type="ECO:0000259" key="8">
    <source>
        <dbReference type="Pfam" id="PF00590"/>
    </source>
</evidence>
<keyword evidence="4 10" id="KW-0808">Transferase</keyword>
<keyword evidence="3 10" id="KW-0489">Methyltransferase</keyword>
<dbReference type="InterPro" id="IPR014776">
    <property type="entry name" value="4pyrrole_Mease_sub2"/>
</dbReference>
<keyword evidence="6" id="KW-0627">Porphyrin biosynthesis</keyword>
<dbReference type="InterPro" id="IPR050161">
    <property type="entry name" value="Siro_Cobalamin_biosynth"/>
</dbReference>
<dbReference type="PANTHER" id="PTHR45790">
    <property type="entry name" value="SIROHEME SYNTHASE-RELATED"/>
    <property type="match status" value="1"/>
</dbReference>
<accession>D8JTV3</accession>
<protein>
    <recommendedName>
        <fullName evidence="2">uroporphyrinogen-III C-methyltransferase</fullName>
        <ecNumber evidence="2">2.1.1.107</ecNumber>
    </recommendedName>
</protein>
<dbReference type="eggNOG" id="COG0007">
    <property type="taxonomic scope" value="Bacteria"/>
</dbReference>
<dbReference type="NCBIfam" id="TIGR02476">
    <property type="entry name" value="BluB"/>
    <property type="match status" value="1"/>
</dbReference>